<dbReference type="RefSeq" id="XP_001802527.1">
    <property type="nucleotide sequence ID" value="XM_001802475.1"/>
</dbReference>
<proteinExistence type="predicted"/>
<evidence type="ECO:0000313" key="1">
    <source>
        <dbReference type="EMBL" id="EAT80117.1"/>
    </source>
</evidence>
<evidence type="ECO:0000313" key="2">
    <source>
        <dbReference type="Proteomes" id="UP000001055"/>
    </source>
</evidence>
<dbReference type="InParanoid" id="Q0U7G0"/>
<gene>
    <name evidence="1" type="ORF">SNOG_12304</name>
</gene>
<reference evidence="2" key="1">
    <citation type="journal article" date="2007" name="Plant Cell">
        <title>Dothideomycete-plant interactions illuminated by genome sequencing and EST analysis of the wheat pathogen Stagonospora nodorum.</title>
        <authorList>
            <person name="Hane J.K."/>
            <person name="Lowe R.G."/>
            <person name="Solomon P.S."/>
            <person name="Tan K.C."/>
            <person name="Schoch C.L."/>
            <person name="Spatafora J.W."/>
            <person name="Crous P.W."/>
            <person name="Kodira C."/>
            <person name="Birren B.W."/>
            <person name="Galagan J.E."/>
            <person name="Torriani S.F."/>
            <person name="McDonald B.A."/>
            <person name="Oliver R.P."/>
        </authorList>
    </citation>
    <scope>NUCLEOTIDE SEQUENCE [LARGE SCALE GENOMIC DNA]</scope>
    <source>
        <strain evidence="2">SN15 / ATCC MYA-4574 / FGSC 10173</strain>
    </source>
</reference>
<protein>
    <submittedName>
        <fullName evidence="1">Uncharacterized protein</fullName>
    </submittedName>
</protein>
<organism evidence="1 2">
    <name type="scientific">Phaeosphaeria nodorum (strain SN15 / ATCC MYA-4574 / FGSC 10173)</name>
    <name type="common">Glume blotch fungus</name>
    <name type="synonym">Parastagonospora nodorum</name>
    <dbReference type="NCBI Taxonomy" id="321614"/>
    <lineage>
        <taxon>Eukaryota</taxon>
        <taxon>Fungi</taxon>
        <taxon>Dikarya</taxon>
        <taxon>Ascomycota</taxon>
        <taxon>Pezizomycotina</taxon>
        <taxon>Dothideomycetes</taxon>
        <taxon>Pleosporomycetidae</taxon>
        <taxon>Pleosporales</taxon>
        <taxon>Pleosporineae</taxon>
        <taxon>Phaeosphaeriaceae</taxon>
        <taxon>Parastagonospora</taxon>
    </lineage>
</organism>
<dbReference type="EMBL" id="CH445346">
    <property type="protein sequence ID" value="EAT80117.1"/>
    <property type="molecule type" value="Genomic_DNA"/>
</dbReference>
<name>Q0U7G0_PHANO</name>
<sequence>MPIFTSKNEWQDADMLVLHRDNGDAGSFE</sequence>
<dbReference type="KEGG" id="pno:SNOG_12304"/>
<dbReference type="GeneID" id="5979436"/>
<dbReference type="AlphaFoldDB" id="Q0U7G0"/>
<dbReference type="Proteomes" id="UP000001055">
    <property type="component" value="Unassembled WGS sequence"/>
</dbReference>
<accession>Q0U7G0</accession>